<reference evidence="2 3" key="1">
    <citation type="submission" date="2020-10" db="EMBL/GenBank/DDBJ databases">
        <title>Wide distribution of Phycisphaera-like planctomycetes from WD2101 soil group in peatlands and genome analysis of the first cultivated representative.</title>
        <authorList>
            <person name="Dedysh S.N."/>
            <person name="Beletsky A.V."/>
            <person name="Ivanova A."/>
            <person name="Kulichevskaya I.S."/>
            <person name="Suzina N.E."/>
            <person name="Philippov D.A."/>
            <person name="Rakitin A.L."/>
            <person name="Mardanov A.V."/>
            <person name="Ravin N.V."/>
        </authorList>
    </citation>
    <scope>NUCLEOTIDE SEQUENCE [LARGE SCALE GENOMIC DNA]</scope>
    <source>
        <strain evidence="2 3">M1803</strain>
    </source>
</reference>
<protein>
    <recommendedName>
        <fullName evidence="4">DUF4398 domain-containing protein</fullName>
    </recommendedName>
</protein>
<keyword evidence="1" id="KW-0732">Signal</keyword>
<evidence type="ECO:0000256" key="1">
    <source>
        <dbReference type="SAM" id="SignalP"/>
    </source>
</evidence>
<evidence type="ECO:0008006" key="4">
    <source>
        <dbReference type="Google" id="ProtNLM"/>
    </source>
</evidence>
<dbReference type="KEGG" id="hbs:IPV69_18675"/>
<feature type="signal peptide" evidence="1">
    <location>
        <begin position="1"/>
        <end position="23"/>
    </location>
</feature>
<dbReference type="AlphaFoldDB" id="A0A7M2WSK8"/>
<keyword evidence="3" id="KW-1185">Reference proteome</keyword>
<name>A0A7M2WSK8_9BACT</name>
<gene>
    <name evidence="2" type="ORF">IPV69_18675</name>
</gene>
<proteinExistence type="predicted"/>
<sequence length="238" mass="25079">MKAQRIVLGLALALGFSSASTSAFGQAADSPVVAARKQVTAAQTAVVAAKAALDKARVRVATGFKTTNPDFAKAEADAIKAKAEIDSSKQAAMTAVRAKPEYISAVNAKAAVQTKMRELQQAGGGQAEFNKLSEESIRHATTISTLERTAVEKDVKYNDAVARLAEANKVIEGFKSQIDEACAADPEYMMLTEQYTQAQAAVVTAEEGMKQAAVQQREAAAQAAKAKAEERKAKSKGN</sequence>
<evidence type="ECO:0000313" key="2">
    <source>
        <dbReference type="EMBL" id="QOV88264.1"/>
    </source>
</evidence>
<dbReference type="Proteomes" id="UP000593765">
    <property type="component" value="Chromosome"/>
</dbReference>
<dbReference type="RefSeq" id="WP_206291239.1">
    <property type="nucleotide sequence ID" value="NZ_CP063458.1"/>
</dbReference>
<accession>A0A7M2WSK8</accession>
<organism evidence="2 3">
    <name type="scientific">Humisphaera borealis</name>
    <dbReference type="NCBI Taxonomy" id="2807512"/>
    <lineage>
        <taxon>Bacteria</taxon>
        <taxon>Pseudomonadati</taxon>
        <taxon>Planctomycetota</taxon>
        <taxon>Phycisphaerae</taxon>
        <taxon>Tepidisphaerales</taxon>
        <taxon>Tepidisphaeraceae</taxon>
        <taxon>Humisphaera</taxon>
    </lineage>
</organism>
<dbReference type="EMBL" id="CP063458">
    <property type="protein sequence ID" value="QOV88264.1"/>
    <property type="molecule type" value="Genomic_DNA"/>
</dbReference>
<evidence type="ECO:0000313" key="3">
    <source>
        <dbReference type="Proteomes" id="UP000593765"/>
    </source>
</evidence>
<feature type="chain" id="PRO_5034278936" description="DUF4398 domain-containing protein" evidence="1">
    <location>
        <begin position="24"/>
        <end position="238"/>
    </location>
</feature>